<proteinExistence type="predicted"/>
<name>A0A5E4C100_MARMO</name>
<dbReference type="AlphaFoldDB" id="A0A5E4C100"/>
<dbReference type="Proteomes" id="UP000662637">
    <property type="component" value="Unassembled WGS sequence"/>
</dbReference>
<keyword evidence="3" id="KW-1185">Reference proteome</keyword>
<accession>A0A5E4C100</accession>
<dbReference type="EMBL" id="CABDUW010000787">
    <property type="protein sequence ID" value="VTJ75236.1"/>
    <property type="molecule type" value="Genomic_DNA"/>
</dbReference>
<reference evidence="1" key="2">
    <citation type="submission" date="2020-08" db="EMBL/GenBank/DDBJ databases">
        <authorList>
            <person name="Shumante A."/>
            <person name="Zimin A.V."/>
            <person name="Puiu D."/>
            <person name="Salzberg S.L."/>
        </authorList>
    </citation>
    <scope>NUCLEOTIDE SEQUENCE</scope>
    <source>
        <strain evidence="1">WC2-LM</strain>
        <tissue evidence="1">Liver</tissue>
    </source>
</reference>
<evidence type="ECO:0000313" key="2">
    <source>
        <dbReference type="EMBL" id="VTJ75236.1"/>
    </source>
</evidence>
<dbReference type="Proteomes" id="UP000335636">
    <property type="component" value="Unassembled WGS sequence"/>
</dbReference>
<reference evidence="2 3" key="1">
    <citation type="submission" date="2019-04" db="EMBL/GenBank/DDBJ databases">
        <authorList>
            <person name="Alioto T."/>
            <person name="Alioto T."/>
        </authorList>
    </citation>
    <scope>NUCLEOTIDE SEQUENCE [LARGE SCALE GENOMIC DNA]</scope>
</reference>
<organism evidence="2 3">
    <name type="scientific">Marmota monax</name>
    <name type="common">Woodchuck</name>
    <dbReference type="NCBI Taxonomy" id="9995"/>
    <lineage>
        <taxon>Eukaryota</taxon>
        <taxon>Metazoa</taxon>
        <taxon>Chordata</taxon>
        <taxon>Craniata</taxon>
        <taxon>Vertebrata</taxon>
        <taxon>Euteleostomi</taxon>
        <taxon>Mammalia</taxon>
        <taxon>Eutheria</taxon>
        <taxon>Euarchontoglires</taxon>
        <taxon>Glires</taxon>
        <taxon>Rodentia</taxon>
        <taxon>Sciuromorpha</taxon>
        <taxon>Sciuridae</taxon>
        <taxon>Xerinae</taxon>
        <taxon>Marmotini</taxon>
        <taxon>Marmota</taxon>
    </lineage>
</organism>
<gene>
    <name evidence="1" type="ORF">GHT09_006605</name>
    <name evidence="2" type="ORF">MONAX_5E026693</name>
</gene>
<protein>
    <submittedName>
        <fullName evidence="2">Uncharacterized protein</fullName>
    </submittedName>
</protein>
<dbReference type="EMBL" id="WJEC01000645">
    <property type="protein sequence ID" value="KAF7482234.1"/>
    <property type="molecule type" value="Genomic_DNA"/>
</dbReference>
<evidence type="ECO:0000313" key="1">
    <source>
        <dbReference type="EMBL" id="KAF7482234.1"/>
    </source>
</evidence>
<sequence length="81" mass="9561">MKRSLRKMLRPGEKEPQDVVYQGVEDDMDESKDSFKVPWAIGSRDQLRSLGGDWLEFFLWAAFGYRDWKLPEWSGDACFRV</sequence>
<evidence type="ECO:0000313" key="3">
    <source>
        <dbReference type="Proteomes" id="UP000335636"/>
    </source>
</evidence>